<feature type="non-terminal residue" evidence="1">
    <location>
        <position position="1"/>
    </location>
</feature>
<dbReference type="Proteomes" id="UP001145114">
    <property type="component" value="Unassembled WGS sequence"/>
</dbReference>
<name>A0ACC1H7Z5_9FUNG</name>
<accession>A0ACC1H7Z5</accession>
<gene>
    <name evidence="1" type="primary">GYP5_1</name>
    <name evidence="1" type="ORF">EV182_007236</name>
</gene>
<evidence type="ECO:0000313" key="1">
    <source>
        <dbReference type="EMBL" id="KAJ1672259.1"/>
    </source>
</evidence>
<organism evidence="1 2">
    <name type="scientific">Spiromyces aspiralis</name>
    <dbReference type="NCBI Taxonomy" id="68401"/>
    <lineage>
        <taxon>Eukaryota</taxon>
        <taxon>Fungi</taxon>
        <taxon>Fungi incertae sedis</taxon>
        <taxon>Zoopagomycota</taxon>
        <taxon>Kickxellomycotina</taxon>
        <taxon>Kickxellomycetes</taxon>
        <taxon>Kickxellales</taxon>
        <taxon>Kickxellaceae</taxon>
        <taxon>Spiromyces</taxon>
    </lineage>
</organism>
<proteinExistence type="predicted"/>
<keyword evidence="2" id="KW-1185">Reference proteome</keyword>
<dbReference type="EMBL" id="JAMZIH010008422">
    <property type="protein sequence ID" value="KAJ1672259.1"/>
    <property type="molecule type" value="Genomic_DNA"/>
</dbReference>
<feature type="non-terminal residue" evidence="1">
    <location>
        <position position="313"/>
    </location>
</feature>
<comment type="caution">
    <text evidence="1">The sequence shown here is derived from an EMBL/GenBank/DDBJ whole genome shotgun (WGS) entry which is preliminary data.</text>
</comment>
<reference evidence="1" key="1">
    <citation type="submission" date="2022-06" db="EMBL/GenBank/DDBJ databases">
        <title>Phylogenomic reconstructions and comparative analyses of Kickxellomycotina fungi.</title>
        <authorList>
            <person name="Reynolds N.K."/>
            <person name="Stajich J.E."/>
            <person name="Barry K."/>
            <person name="Grigoriev I.V."/>
            <person name="Crous P."/>
            <person name="Smith M.E."/>
        </authorList>
    </citation>
    <scope>NUCLEOTIDE SEQUENCE</scope>
    <source>
        <strain evidence="1">RSA 2271</strain>
    </source>
</reference>
<protein>
    <submittedName>
        <fullName evidence="1">GTPase-activating protein</fullName>
    </submittedName>
</protein>
<sequence length="313" mass="36780">LDEEYQSYKEQKSPFEKLIRQDVKRTLRNIDLYSEEDGAGQQALFNVLKAYSLHDTEVGYCQGLSYVVGPLLLNMSEVEAFRVLVKLMDNYKLRGYFTPSMENLRQTLYQFERLFGEQLPLLFNHFRSQNITSTMYASQWFMTLFACRLPIELVTRVYDVVIAEGIESLLRFALTLLRRSQTHLMTLGFDEIIKFLNSESLFDYYTARNPNEFVQDAARVTSVSVQRLRRLAEEYHRVNQSGLDDERYLDVLNEKNRVLERENSHLLAKLQDLSLEHSDLTSQLVQVRKEHEELAGLVQELRKQLLIEREEAK</sequence>
<evidence type="ECO:0000313" key="2">
    <source>
        <dbReference type="Proteomes" id="UP001145114"/>
    </source>
</evidence>